<keyword evidence="2" id="KW-1185">Reference proteome</keyword>
<reference evidence="1 2" key="1">
    <citation type="journal article" date="2019" name="Emerg. Microbes Infect.">
        <title>Comprehensive subspecies identification of 175 nontuberculous mycobacteria species based on 7547 genomic profiles.</title>
        <authorList>
            <person name="Matsumoto Y."/>
            <person name="Kinjo T."/>
            <person name="Motooka D."/>
            <person name="Nabeya D."/>
            <person name="Jung N."/>
            <person name="Uechi K."/>
            <person name="Horii T."/>
            <person name="Iida T."/>
            <person name="Fujita J."/>
            <person name="Nakamura S."/>
        </authorList>
    </citation>
    <scope>NUCLEOTIDE SEQUENCE [LARGE SCALE GENOMIC DNA]</scope>
    <source>
        <strain evidence="1 2">JCM 30396</strain>
    </source>
</reference>
<proteinExistence type="predicted"/>
<protein>
    <submittedName>
        <fullName evidence="1">Uncharacterized protein</fullName>
    </submittedName>
</protein>
<dbReference type="KEGG" id="mhev:MHEL_14320"/>
<organism evidence="1 2">
    <name type="scientific">Mycolicibacterium helvum</name>
    <dbReference type="NCBI Taxonomy" id="1534349"/>
    <lineage>
        <taxon>Bacteria</taxon>
        <taxon>Bacillati</taxon>
        <taxon>Actinomycetota</taxon>
        <taxon>Actinomycetes</taxon>
        <taxon>Mycobacteriales</taxon>
        <taxon>Mycobacteriaceae</taxon>
        <taxon>Mycolicibacterium</taxon>
    </lineage>
</organism>
<name>A0A7I7T3Z8_9MYCO</name>
<sequence length="89" mass="9485">MVGMKPAHSRCTGLVTYRLNLANHCGSCIRPSNSEDMADLKPPWFTASVFNKVAMATAVSGCETLTVTARASGQDQKIPVITVDVDDVS</sequence>
<evidence type="ECO:0000313" key="2">
    <source>
        <dbReference type="Proteomes" id="UP000467148"/>
    </source>
</evidence>
<dbReference type="Proteomes" id="UP000467148">
    <property type="component" value="Chromosome"/>
</dbReference>
<accession>A0A7I7T3Z8</accession>
<gene>
    <name evidence="1" type="ORF">MHEL_14320</name>
</gene>
<evidence type="ECO:0000313" key="1">
    <source>
        <dbReference type="EMBL" id="BBY63189.1"/>
    </source>
</evidence>
<dbReference type="AlphaFoldDB" id="A0A7I7T3Z8"/>
<dbReference type="EMBL" id="AP022596">
    <property type="protein sequence ID" value="BBY63189.1"/>
    <property type="molecule type" value="Genomic_DNA"/>
</dbReference>